<organism evidence="1">
    <name type="scientific">Arundo donax</name>
    <name type="common">Giant reed</name>
    <name type="synonym">Donax arundinaceus</name>
    <dbReference type="NCBI Taxonomy" id="35708"/>
    <lineage>
        <taxon>Eukaryota</taxon>
        <taxon>Viridiplantae</taxon>
        <taxon>Streptophyta</taxon>
        <taxon>Embryophyta</taxon>
        <taxon>Tracheophyta</taxon>
        <taxon>Spermatophyta</taxon>
        <taxon>Magnoliopsida</taxon>
        <taxon>Liliopsida</taxon>
        <taxon>Poales</taxon>
        <taxon>Poaceae</taxon>
        <taxon>PACMAD clade</taxon>
        <taxon>Arundinoideae</taxon>
        <taxon>Arundineae</taxon>
        <taxon>Arundo</taxon>
    </lineage>
</organism>
<proteinExistence type="predicted"/>
<reference evidence="1" key="2">
    <citation type="journal article" date="2015" name="Data Brief">
        <title>Shoot transcriptome of the giant reed, Arundo donax.</title>
        <authorList>
            <person name="Barrero R.A."/>
            <person name="Guerrero F.D."/>
            <person name="Moolhuijzen P."/>
            <person name="Goolsby J.A."/>
            <person name="Tidwell J."/>
            <person name="Bellgard S.E."/>
            <person name="Bellgard M.I."/>
        </authorList>
    </citation>
    <scope>NUCLEOTIDE SEQUENCE</scope>
    <source>
        <tissue evidence="1">Shoot tissue taken approximately 20 cm above the soil surface</tissue>
    </source>
</reference>
<protein>
    <submittedName>
        <fullName evidence="1">Uncharacterized protein</fullName>
    </submittedName>
</protein>
<name>A0A0A9E0F2_ARUDO</name>
<sequence>MSLVETARGIRRALLYTVNAMSFKTASSLFGLWSLSKVSTVTICKTSLGIQNPDSITTLDADASSAEALQFRALAT</sequence>
<reference evidence="1" key="1">
    <citation type="submission" date="2014-09" db="EMBL/GenBank/DDBJ databases">
        <authorList>
            <person name="Magalhaes I.L.F."/>
            <person name="Oliveira U."/>
            <person name="Santos F.R."/>
            <person name="Vidigal T.H.D.A."/>
            <person name="Brescovit A.D."/>
            <person name="Santos A.J."/>
        </authorList>
    </citation>
    <scope>NUCLEOTIDE SEQUENCE</scope>
    <source>
        <tissue evidence="1">Shoot tissue taken approximately 20 cm above the soil surface</tissue>
    </source>
</reference>
<evidence type="ECO:0000313" key="1">
    <source>
        <dbReference type="EMBL" id="JAD92463.1"/>
    </source>
</evidence>
<dbReference type="EMBL" id="GBRH01205432">
    <property type="protein sequence ID" value="JAD92463.1"/>
    <property type="molecule type" value="Transcribed_RNA"/>
</dbReference>
<accession>A0A0A9E0F2</accession>
<dbReference type="AlphaFoldDB" id="A0A0A9E0F2"/>